<gene>
    <name evidence="9" type="ORF">E2488_01490</name>
</gene>
<organism evidence="9 10">
    <name type="scientific">Gramella jeungdoensis</name>
    <dbReference type="NCBI Taxonomy" id="708091"/>
    <lineage>
        <taxon>Bacteria</taxon>
        <taxon>Pseudomonadati</taxon>
        <taxon>Bacteroidota</taxon>
        <taxon>Flavobacteriia</taxon>
        <taxon>Flavobacteriales</taxon>
        <taxon>Flavobacteriaceae</taxon>
        <taxon>Christiangramia</taxon>
    </lineage>
</organism>
<feature type="chain" id="PRO_5021364658" evidence="6">
    <location>
        <begin position="21"/>
        <end position="578"/>
    </location>
</feature>
<keyword evidence="10" id="KW-1185">Reference proteome</keyword>
<dbReference type="EMBL" id="SNQI01000001">
    <property type="protein sequence ID" value="TEW76550.1"/>
    <property type="molecule type" value="Genomic_DNA"/>
</dbReference>
<comment type="caution">
    <text evidence="9">The sequence shown here is derived from an EMBL/GenBank/DDBJ whole genome shotgun (WGS) entry which is preliminary data.</text>
</comment>
<dbReference type="Pfam" id="PF14322">
    <property type="entry name" value="SusD-like_3"/>
    <property type="match status" value="1"/>
</dbReference>
<comment type="similarity">
    <text evidence="2">Belongs to the SusD family.</text>
</comment>
<feature type="domain" description="RagB/SusD" evidence="7">
    <location>
        <begin position="304"/>
        <end position="578"/>
    </location>
</feature>
<evidence type="ECO:0000256" key="2">
    <source>
        <dbReference type="ARBA" id="ARBA00006275"/>
    </source>
</evidence>
<protein>
    <submittedName>
        <fullName evidence="9">RagB/SusD family nutrient uptake outer membrane protein</fullName>
    </submittedName>
</protein>
<dbReference type="SUPFAM" id="SSF48452">
    <property type="entry name" value="TPR-like"/>
    <property type="match status" value="1"/>
</dbReference>
<evidence type="ECO:0000313" key="10">
    <source>
        <dbReference type="Proteomes" id="UP000298517"/>
    </source>
</evidence>
<dbReference type="Pfam" id="PF07980">
    <property type="entry name" value="SusD_RagB"/>
    <property type="match status" value="1"/>
</dbReference>
<keyword evidence="4" id="KW-0472">Membrane</keyword>
<sequence length="578" mass="65244">MKKYIFIMLLLLTVVSISCDEDFLDRFPQDEISPQDYWKTPNDLKLYLNQFYTSFPVHSGWSGGTFETDNNSDNLASFWINERFVGNNSTVPNTGGGWNWGSVRAINFYLENNSDIEGSEEDIKHFNGEAYFFRAMIYFDLVKRFGDLPYIDKTLGTDSEELYSERLPRNEVVDKIIADLDLAIANLKPRNNAENFRVHRGIALALKSNICLYEGTWEKYHAGTTFAAETNNSQKYLQLAAEASNTLINEGNYTLYNTGNVDEDYRNLFIQQDYAGVSEVMLWKKYDKLDGVSHRVGHYIPRNGSGTGVTKSLVDSYLCTDGQPIAVSPLYTPELEKSLGTIASTRDPRLSQLICEPGNLITDNGGINDDIFEFPTFRDNNEVICTTGFQIYKGGTTDPTEREECEMGSIIYRYAEVLLNYAEAKAELGTLSQADLDKSINLLRTRAGMPAMVIGSIVSDPNKAFPELSDLINEIRRERRVELALEGKRLDDLLRWRAHSQFVGKRLKGFKIVGSDLETEFSDLIGPTILVDENGYIDPYKNTIPAGFGFNPERDYLSPIPTEQLVLSNGTLTQNPGW</sequence>
<evidence type="ECO:0000259" key="7">
    <source>
        <dbReference type="Pfam" id="PF07980"/>
    </source>
</evidence>
<dbReference type="Gene3D" id="1.25.40.390">
    <property type="match status" value="1"/>
</dbReference>
<dbReference type="GO" id="GO:0009279">
    <property type="term" value="C:cell outer membrane"/>
    <property type="evidence" value="ECO:0007669"/>
    <property type="project" value="UniProtKB-SubCell"/>
</dbReference>
<dbReference type="AlphaFoldDB" id="A0A4Y8AVM8"/>
<feature type="signal peptide" evidence="6">
    <location>
        <begin position="1"/>
        <end position="20"/>
    </location>
</feature>
<evidence type="ECO:0000256" key="5">
    <source>
        <dbReference type="ARBA" id="ARBA00023237"/>
    </source>
</evidence>
<name>A0A4Y8AVM8_9FLAO</name>
<dbReference type="OrthoDB" id="5694214at2"/>
<evidence type="ECO:0000313" key="9">
    <source>
        <dbReference type="EMBL" id="TEW76550.1"/>
    </source>
</evidence>
<evidence type="ECO:0000259" key="8">
    <source>
        <dbReference type="Pfam" id="PF14322"/>
    </source>
</evidence>
<accession>A0A4Y8AVM8</accession>
<evidence type="ECO:0000256" key="6">
    <source>
        <dbReference type="SAM" id="SignalP"/>
    </source>
</evidence>
<keyword evidence="3 6" id="KW-0732">Signal</keyword>
<feature type="domain" description="SusD-like N-terminal" evidence="8">
    <location>
        <begin position="23"/>
        <end position="210"/>
    </location>
</feature>
<dbReference type="InterPro" id="IPR033985">
    <property type="entry name" value="SusD-like_N"/>
</dbReference>
<comment type="subcellular location">
    <subcellularLocation>
        <location evidence="1">Cell outer membrane</location>
    </subcellularLocation>
</comment>
<reference evidence="9 10" key="1">
    <citation type="journal article" date="2011" name="J. Microbiol.">
        <title>Gramella jeungdoensis sp. nov., isolated from a solar saltern in Korea.</title>
        <authorList>
            <person name="Joung Y."/>
            <person name="Kim H."/>
            <person name="Jang T."/>
            <person name="Ahn T.S."/>
            <person name="Joh K."/>
        </authorList>
    </citation>
    <scope>NUCLEOTIDE SEQUENCE [LARGE SCALE GENOMIC DNA]</scope>
    <source>
        <strain evidence="9 10">KCTC 23123</strain>
    </source>
</reference>
<keyword evidence="5" id="KW-0998">Cell outer membrane</keyword>
<dbReference type="InterPro" id="IPR011990">
    <property type="entry name" value="TPR-like_helical_dom_sf"/>
</dbReference>
<dbReference type="RefSeq" id="WP_134246562.1">
    <property type="nucleotide sequence ID" value="NZ_SNQI01000001.1"/>
</dbReference>
<dbReference type="InterPro" id="IPR012944">
    <property type="entry name" value="SusD_RagB_dom"/>
</dbReference>
<dbReference type="Proteomes" id="UP000298517">
    <property type="component" value="Unassembled WGS sequence"/>
</dbReference>
<proteinExistence type="inferred from homology"/>
<evidence type="ECO:0000256" key="1">
    <source>
        <dbReference type="ARBA" id="ARBA00004442"/>
    </source>
</evidence>
<dbReference type="PROSITE" id="PS51257">
    <property type="entry name" value="PROKAR_LIPOPROTEIN"/>
    <property type="match status" value="1"/>
</dbReference>
<evidence type="ECO:0000256" key="3">
    <source>
        <dbReference type="ARBA" id="ARBA00022729"/>
    </source>
</evidence>
<evidence type="ECO:0000256" key="4">
    <source>
        <dbReference type="ARBA" id="ARBA00023136"/>
    </source>
</evidence>